<name>A0A3B5QV56_XIPMA</name>
<feature type="domain" description="DUF4939" evidence="2">
    <location>
        <begin position="21"/>
        <end position="86"/>
    </location>
</feature>
<evidence type="ECO:0000259" key="2">
    <source>
        <dbReference type="Pfam" id="PF16297"/>
    </source>
</evidence>
<reference evidence="4" key="1">
    <citation type="submission" date="2012-01" db="EMBL/GenBank/DDBJ databases">
        <authorList>
            <person name="Walter R."/>
            <person name="Schartl M."/>
            <person name="Warren W."/>
        </authorList>
    </citation>
    <scope>NUCLEOTIDE SEQUENCE [LARGE SCALE GENOMIC DNA]</scope>
    <source>
        <strain evidence="4">JP 163 A</strain>
    </source>
</reference>
<evidence type="ECO:0000313" key="4">
    <source>
        <dbReference type="Proteomes" id="UP000002852"/>
    </source>
</evidence>
<dbReference type="Ensembl" id="ENSXMAT00000023163.1">
    <property type="protein sequence ID" value="ENSXMAP00000034361.1"/>
    <property type="gene ID" value="ENSXMAG00000024406.1"/>
</dbReference>
<evidence type="ECO:0000256" key="1">
    <source>
        <dbReference type="SAM" id="MobiDB-lite"/>
    </source>
</evidence>
<accession>A0A3B5QV56</accession>
<evidence type="ECO:0000313" key="3">
    <source>
        <dbReference type="Ensembl" id="ENSXMAP00000034361.1"/>
    </source>
</evidence>
<proteinExistence type="predicted"/>
<keyword evidence="4" id="KW-1185">Reference proteome</keyword>
<reference evidence="4" key="2">
    <citation type="journal article" date="2013" name="Nat. Genet.">
        <title>The genome of the platyfish, Xiphophorus maculatus, provides insights into evolutionary adaptation and several complex traits.</title>
        <authorList>
            <person name="Schartl M."/>
            <person name="Walter R.B."/>
            <person name="Shen Y."/>
            <person name="Garcia T."/>
            <person name="Catchen J."/>
            <person name="Amores A."/>
            <person name="Braasch I."/>
            <person name="Chalopin D."/>
            <person name="Volff J.N."/>
            <person name="Lesch K.P."/>
            <person name="Bisazza A."/>
            <person name="Minx P."/>
            <person name="Hillier L."/>
            <person name="Wilson R.K."/>
            <person name="Fuerstenberg S."/>
            <person name="Boore J."/>
            <person name="Searle S."/>
            <person name="Postlethwait J.H."/>
            <person name="Warren W.C."/>
        </authorList>
    </citation>
    <scope>NUCLEOTIDE SEQUENCE [LARGE SCALE GENOMIC DNA]</scope>
    <source>
        <strain evidence="4">JP 163 A</strain>
    </source>
</reference>
<protein>
    <recommendedName>
        <fullName evidence="2">DUF4939 domain-containing protein</fullName>
    </recommendedName>
</protein>
<sequence length="113" mass="12828">MERMKKKITPIHPGFSETRPPNPEKYSGEINRCGGFLLQCSLAFNNSPRSFAHDGAKISYIISHLSGRALDWAELMQRSADSLLCSCLTFNTKHHYVVKDERAQQPDADKQDF</sequence>
<reference evidence="3" key="4">
    <citation type="submission" date="2025-09" db="UniProtKB">
        <authorList>
            <consortium name="Ensembl"/>
        </authorList>
    </citation>
    <scope>IDENTIFICATION</scope>
    <source>
        <strain evidence="3">JP 163 A</strain>
    </source>
</reference>
<dbReference type="Proteomes" id="UP000002852">
    <property type="component" value="Unassembled WGS sequence"/>
</dbReference>
<dbReference type="InterPro" id="IPR032549">
    <property type="entry name" value="DUF4939"/>
</dbReference>
<dbReference type="AlphaFoldDB" id="A0A3B5QV56"/>
<organism evidence="3 4">
    <name type="scientific">Xiphophorus maculatus</name>
    <name type="common">Southern platyfish</name>
    <name type="synonym">Platypoecilus maculatus</name>
    <dbReference type="NCBI Taxonomy" id="8083"/>
    <lineage>
        <taxon>Eukaryota</taxon>
        <taxon>Metazoa</taxon>
        <taxon>Chordata</taxon>
        <taxon>Craniata</taxon>
        <taxon>Vertebrata</taxon>
        <taxon>Euteleostomi</taxon>
        <taxon>Actinopterygii</taxon>
        <taxon>Neopterygii</taxon>
        <taxon>Teleostei</taxon>
        <taxon>Neoteleostei</taxon>
        <taxon>Acanthomorphata</taxon>
        <taxon>Ovalentaria</taxon>
        <taxon>Atherinomorphae</taxon>
        <taxon>Cyprinodontiformes</taxon>
        <taxon>Poeciliidae</taxon>
        <taxon>Poeciliinae</taxon>
        <taxon>Xiphophorus</taxon>
    </lineage>
</organism>
<dbReference type="InParanoid" id="A0A3B5QV56"/>
<dbReference type="GeneTree" id="ENSGT00940000173342"/>
<dbReference type="Pfam" id="PF16297">
    <property type="entry name" value="DUF4939"/>
    <property type="match status" value="1"/>
</dbReference>
<feature type="region of interest" description="Disordered" evidence="1">
    <location>
        <begin position="1"/>
        <end position="24"/>
    </location>
</feature>
<reference evidence="3" key="3">
    <citation type="submission" date="2025-08" db="UniProtKB">
        <authorList>
            <consortium name="Ensembl"/>
        </authorList>
    </citation>
    <scope>IDENTIFICATION</scope>
    <source>
        <strain evidence="3">JP 163 A</strain>
    </source>
</reference>